<dbReference type="Proteomes" id="UP000186019">
    <property type="component" value="Unassembled WGS sequence"/>
</dbReference>
<reference evidence="2 3" key="1">
    <citation type="submission" date="2017-01" db="EMBL/GenBank/DDBJ databases">
        <authorList>
            <person name="Mah S.A."/>
            <person name="Swanson W.J."/>
            <person name="Moy G.W."/>
            <person name="Vacquier V.D."/>
        </authorList>
    </citation>
    <scope>NUCLEOTIDE SEQUENCE [LARGE SCALE GENOMIC DNA]</scope>
    <source>
        <strain evidence="2 3">DSM 29590</strain>
    </source>
</reference>
<gene>
    <name evidence="2" type="ORF">SAMN05421666_1192</name>
</gene>
<evidence type="ECO:0000259" key="1">
    <source>
        <dbReference type="Pfam" id="PF13403"/>
    </source>
</evidence>
<name>A0A1N7FMT5_9RHOB</name>
<dbReference type="STRING" id="573024.SAMN05216208_0944"/>
<evidence type="ECO:0000313" key="2">
    <source>
        <dbReference type="EMBL" id="SIS01641.1"/>
    </source>
</evidence>
<feature type="domain" description="Hedgehog/Intein (Hint)" evidence="1">
    <location>
        <begin position="32"/>
        <end position="160"/>
    </location>
</feature>
<dbReference type="Pfam" id="PF13403">
    <property type="entry name" value="Hint_2"/>
    <property type="match status" value="1"/>
</dbReference>
<accession>A0A1N7FMT5</accession>
<keyword evidence="3" id="KW-1185">Reference proteome</keyword>
<sequence>MFGWLGSDEAPEAAPQVGAASGMGQVGLAGSVRVAGPGGWRAVRSVAPGDMLLTFDGGLQRVEATMSEPASPACGVCPNALWPIEVPPGALGNRDLMHLAADQPILIESDLAETLTGDPFAIVPARSLMGVRGIHRAPPSANEVVVTLSFAEEQIVFAAGGAALHCPVAADLLAATGAPARYPLLPLETALRVVSQLAPATLQARSAGLPGIRS</sequence>
<proteinExistence type="predicted"/>
<dbReference type="EMBL" id="FTNV01000001">
    <property type="protein sequence ID" value="SIS01641.1"/>
    <property type="molecule type" value="Genomic_DNA"/>
</dbReference>
<dbReference type="InterPro" id="IPR028992">
    <property type="entry name" value="Hedgehog/Intein_dom"/>
</dbReference>
<dbReference type="AlphaFoldDB" id="A0A1N7FMT5"/>
<evidence type="ECO:0000313" key="3">
    <source>
        <dbReference type="Proteomes" id="UP000186019"/>
    </source>
</evidence>
<organism evidence="2 3">
    <name type="scientific">Roseovarius nanhaiticus</name>
    <dbReference type="NCBI Taxonomy" id="573024"/>
    <lineage>
        <taxon>Bacteria</taxon>
        <taxon>Pseudomonadati</taxon>
        <taxon>Pseudomonadota</taxon>
        <taxon>Alphaproteobacteria</taxon>
        <taxon>Rhodobacterales</taxon>
        <taxon>Roseobacteraceae</taxon>
        <taxon>Roseovarius</taxon>
    </lineage>
</organism>
<protein>
    <submittedName>
        <fullName evidence="2">Hint domain-containing protein</fullName>
    </submittedName>
</protein>